<protein>
    <recommendedName>
        <fullName evidence="4">Hydrophobin</fullName>
    </recommendedName>
</protein>
<feature type="transmembrane region" description="Helical" evidence="1">
    <location>
        <begin position="99"/>
        <end position="121"/>
    </location>
</feature>
<evidence type="ECO:0000313" key="2">
    <source>
        <dbReference type="EMBL" id="PLW43803.1"/>
    </source>
</evidence>
<keyword evidence="1" id="KW-0472">Membrane</keyword>
<evidence type="ECO:0000256" key="1">
    <source>
        <dbReference type="SAM" id="Phobius"/>
    </source>
</evidence>
<proteinExistence type="predicted"/>
<keyword evidence="1" id="KW-1133">Transmembrane helix</keyword>
<dbReference type="Proteomes" id="UP000235388">
    <property type="component" value="Unassembled WGS sequence"/>
</dbReference>
<sequence length="219" mass="23898">MKSVWTTDVDIGRLRPTLPRGLLSIQLPLSQGVLDPTYSIFFDLLIVLCRPPRDYQPASKSGSCFPLPTKIFSVTIIASICTANIQAIQLLFTSTEKNFNMLLVYSSLISVALMIMSLPVMGDDSKPFLCPDPNHPVPLCSGDIAAYNPKANVTVLGPHPCYEGSPDNCCKILGDNLDPDPNRCCTSTLVGIENICPDEPREVNGDSFTLDCLRLYGDN</sequence>
<evidence type="ECO:0008006" key="4">
    <source>
        <dbReference type="Google" id="ProtNLM"/>
    </source>
</evidence>
<gene>
    <name evidence="2" type="ORF">PCANC_18360</name>
</gene>
<organism evidence="2 3">
    <name type="scientific">Puccinia coronata f. sp. avenae</name>
    <dbReference type="NCBI Taxonomy" id="200324"/>
    <lineage>
        <taxon>Eukaryota</taxon>
        <taxon>Fungi</taxon>
        <taxon>Dikarya</taxon>
        <taxon>Basidiomycota</taxon>
        <taxon>Pucciniomycotina</taxon>
        <taxon>Pucciniomycetes</taxon>
        <taxon>Pucciniales</taxon>
        <taxon>Pucciniaceae</taxon>
        <taxon>Puccinia</taxon>
    </lineage>
</organism>
<dbReference type="AlphaFoldDB" id="A0A2N5V1D2"/>
<evidence type="ECO:0000313" key="3">
    <source>
        <dbReference type="Proteomes" id="UP000235388"/>
    </source>
</evidence>
<dbReference type="EMBL" id="PGCJ01000143">
    <property type="protein sequence ID" value="PLW43803.1"/>
    <property type="molecule type" value="Genomic_DNA"/>
</dbReference>
<feature type="transmembrane region" description="Helical" evidence="1">
    <location>
        <begin position="71"/>
        <end position="92"/>
    </location>
</feature>
<comment type="caution">
    <text evidence="2">The sequence shown here is derived from an EMBL/GenBank/DDBJ whole genome shotgun (WGS) entry which is preliminary data.</text>
</comment>
<keyword evidence="1" id="KW-0812">Transmembrane</keyword>
<accession>A0A2N5V1D2</accession>
<reference evidence="2 3" key="1">
    <citation type="submission" date="2017-11" db="EMBL/GenBank/DDBJ databases">
        <title>De novo assembly and phasing of dikaryotic genomes from two isolates of Puccinia coronata f. sp. avenae, the causal agent of oat crown rust.</title>
        <authorList>
            <person name="Miller M.E."/>
            <person name="Zhang Y."/>
            <person name="Omidvar V."/>
            <person name="Sperschneider J."/>
            <person name="Schwessinger B."/>
            <person name="Raley C."/>
            <person name="Palmer J.M."/>
            <person name="Garnica D."/>
            <person name="Upadhyaya N."/>
            <person name="Rathjen J."/>
            <person name="Taylor J.M."/>
            <person name="Park R.F."/>
            <person name="Dodds P.N."/>
            <person name="Hirsch C.D."/>
            <person name="Kianian S.F."/>
            <person name="Figueroa M."/>
        </authorList>
    </citation>
    <scope>NUCLEOTIDE SEQUENCE [LARGE SCALE GENOMIC DNA]</scope>
    <source>
        <strain evidence="2">12NC29</strain>
    </source>
</reference>
<keyword evidence="3" id="KW-1185">Reference proteome</keyword>
<name>A0A2N5V1D2_9BASI</name>